<proteinExistence type="predicted"/>
<keyword evidence="1" id="KW-0479">Metal-binding</keyword>
<sequence length="523" mass="60544">MSNFFQLDDGRLRTLETAFASKFPLDVLEKGFDYYRREKVLSVQVMEGFSVYGVVKGTAIYAVTLDSDDFGFSACTCPVKGVCKHMAAVFYAYQAYVGASPDEVHNRLLNGIAYEPPAGEAANGSDARSSERSPERWLDEMEDKHGEAWKQCRHSLHPLQSVLTSIKAVSKNWEAGLRKLHWMHGVVFVLEQAERAYSHTDSYSRYYYEMAFARMTEPWVNQYQELASELDPAALHADERKAVESLIAVFHGRDMDREQQLHRWEALYFALWSQLIGDAKWAAREEALLRERLELTKGAHGIFFLPMALAFLAFADNRDGDAMALLRRTVFNRTALLACDCALQRLEERDWGKLEAWIGYLYEGLEAERKSKAFGPFLSMCRLADRQQPENPRWQRYLVSFLPYSYSALTEHWLDLRQYAKWADLQLLFGIEPDEIDVQLLREIGKAAPRVLYPLYHQAIDGAIRSRNRQGYRQAVKLMKRLEKLYKAEKQHDAWSRFVDGIVHKHQRLRALQEELWRGKIVT</sequence>
<dbReference type="EMBL" id="CP048209">
    <property type="protein sequence ID" value="QHT62526.1"/>
    <property type="molecule type" value="Genomic_DNA"/>
</dbReference>
<keyword evidence="1" id="KW-0863">Zinc-finger</keyword>
<evidence type="ECO:0000256" key="1">
    <source>
        <dbReference type="PROSITE-ProRule" id="PRU00325"/>
    </source>
</evidence>
<feature type="region of interest" description="Disordered" evidence="2">
    <location>
        <begin position="119"/>
        <end position="140"/>
    </location>
</feature>
<accession>A0A6C0FZJ4</accession>
<feature type="compositionally biased region" description="Basic and acidic residues" evidence="2">
    <location>
        <begin position="128"/>
        <end position="140"/>
    </location>
</feature>
<gene>
    <name evidence="4" type="ORF">GXP70_22795</name>
</gene>
<dbReference type="PROSITE" id="PS50966">
    <property type="entry name" value="ZF_SWIM"/>
    <property type="match status" value="1"/>
</dbReference>
<evidence type="ECO:0000313" key="4">
    <source>
        <dbReference type="EMBL" id="QHT62526.1"/>
    </source>
</evidence>
<dbReference type="InterPro" id="IPR007527">
    <property type="entry name" value="Znf_SWIM"/>
</dbReference>
<dbReference type="RefSeq" id="WP_162358959.1">
    <property type="nucleotide sequence ID" value="NZ_CP048209.1"/>
</dbReference>
<reference evidence="4 5" key="1">
    <citation type="submission" date="2020-01" db="EMBL/GenBank/DDBJ databases">
        <title>Paenibacillus sp. nov., isolated from tomato rhizosphere.</title>
        <authorList>
            <person name="Weon H.-Y."/>
            <person name="Lee S.A."/>
        </authorList>
    </citation>
    <scope>NUCLEOTIDE SEQUENCE [LARGE SCALE GENOMIC DNA]</scope>
    <source>
        <strain evidence="4 5">12200R-189</strain>
    </source>
</reference>
<dbReference type="AlphaFoldDB" id="A0A6C0FZJ4"/>
<dbReference type="KEGG" id="plyc:GXP70_22795"/>
<dbReference type="GO" id="GO:0008270">
    <property type="term" value="F:zinc ion binding"/>
    <property type="evidence" value="ECO:0007669"/>
    <property type="project" value="UniProtKB-KW"/>
</dbReference>
<feature type="domain" description="SWIM-type" evidence="3">
    <location>
        <begin position="61"/>
        <end position="94"/>
    </location>
</feature>
<dbReference type="Pfam" id="PF04434">
    <property type="entry name" value="SWIM"/>
    <property type="match status" value="1"/>
</dbReference>
<organism evidence="4 5">
    <name type="scientific">Paenibacillus lycopersici</name>
    <dbReference type="NCBI Taxonomy" id="2704462"/>
    <lineage>
        <taxon>Bacteria</taxon>
        <taxon>Bacillati</taxon>
        <taxon>Bacillota</taxon>
        <taxon>Bacilli</taxon>
        <taxon>Bacillales</taxon>
        <taxon>Paenibacillaceae</taxon>
        <taxon>Paenibacillus</taxon>
    </lineage>
</organism>
<evidence type="ECO:0000313" key="5">
    <source>
        <dbReference type="Proteomes" id="UP000476064"/>
    </source>
</evidence>
<keyword evidence="5" id="KW-1185">Reference proteome</keyword>
<keyword evidence="1" id="KW-0862">Zinc</keyword>
<dbReference type="Proteomes" id="UP000476064">
    <property type="component" value="Chromosome"/>
</dbReference>
<name>A0A6C0FZJ4_9BACL</name>
<evidence type="ECO:0000256" key="2">
    <source>
        <dbReference type="SAM" id="MobiDB-lite"/>
    </source>
</evidence>
<protein>
    <submittedName>
        <fullName evidence="4">SWIM zinc finger family protein</fullName>
    </submittedName>
</protein>
<evidence type="ECO:0000259" key="3">
    <source>
        <dbReference type="PROSITE" id="PS50966"/>
    </source>
</evidence>